<dbReference type="InterPro" id="IPR012340">
    <property type="entry name" value="NA-bd_OB-fold"/>
</dbReference>
<dbReference type="InterPro" id="IPR050093">
    <property type="entry name" value="ABC_SmlMolc_Importer"/>
</dbReference>
<sequence length="353" mass="37622">MTTIRIQDLVCSYGAARAVDGISLTVGEGELFTLLGPSGCGKTTLLRSIAGFTDIASGSILLGDTRIDSLPAHRRNIAMVFQNYAIFPNLTVAGNVAYGLRARKVLPAAIETRVRKALERVRLADYGPRWPHQLSGGQLQRVAIARALVIEPAVLLFDEPLSNLDAQLRTEMRVEIRQLQKSLGLTAVYVTHDQEEALAISDRIAVLRNGRIEQVGTPESIYQRPRTAFVAEFLGGTNILPGIAGAFDGQTSEVSAGGTTISVDGKVAEPGGQVLLSIRPEALRLVDQAAGPLLRARLVLREFLGQIQRLHAALPDGTQIRISALGASSAGLAEGAPLTLAYDPAHIIAFPAS</sequence>
<dbReference type="AlphaFoldDB" id="A0A193FWA8"/>
<feature type="domain" description="ABC transporter" evidence="5">
    <location>
        <begin position="4"/>
        <end position="234"/>
    </location>
</feature>
<organism evidence="6 7">
    <name type="scientific">Bordetella bronchialis</name>
    <dbReference type="NCBI Taxonomy" id="463025"/>
    <lineage>
        <taxon>Bacteria</taxon>
        <taxon>Pseudomonadati</taxon>
        <taxon>Pseudomonadota</taxon>
        <taxon>Betaproteobacteria</taxon>
        <taxon>Burkholderiales</taxon>
        <taxon>Alcaligenaceae</taxon>
        <taxon>Bordetella</taxon>
    </lineage>
</organism>
<dbReference type="GO" id="GO:0016887">
    <property type="term" value="F:ATP hydrolysis activity"/>
    <property type="evidence" value="ECO:0007669"/>
    <property type="project" value="InterPro"/>
</dbReference>
<keyword evidence="4" id="KW-0067">ATP-binding</keyword>
<dbReference type="GO" id="GO:0015697">
    <property type="term" value="P:quaternary ammonium group transport"/>
    <property type="evidence" value="ECO:0007669"/>
    <property type="project" value="UniProtKB-ARBA"/>
</dbReference>
<dbReference type="GO" id="GO:0043190">
    <property type="term" value="C:ATP-binding cassette (ABC) transporter complex"/>
    <property type="evidence" value="ECO:0007669"/>
    <property type="project" value="InterPro"/>
</dbReference>
<evidence type="ECO:0000259" key="5">
    <source>
        <dbReference type="PROSITE" id="PS50893"/>
    </source>
</evidence>
<dbReference type="PANTHER" id="PTHR42781">
    <property type="entry name" value="SPERMIDINE/PUTRESCINE IMPORT ATP-BINDING PROTEIN POTA"/>
    <property type="match status" value="1"/>
</dbReference>
<dbReference type="STRING" id="463025.BAU08_09115"/>
<dbReference type="GO" id="GO:0005524">
    <property type="term" value="F:ATP binding"/>
    <property type="evidence" value="ECO:0007669"/>
    <property type="project" value="UniProtKB-KW"/>
</dbReference>
<evidence type="ECO:0000256" key="3">
    <source>
        <dbReference type="ARBA" id="ARBA00022741"/>
    </source>
</evidence>
<dbReference type="Gene3D" id="2.40.50.100">
    <property type="match status" value="1"/>
</dbReference>
<evidence type="ECO:0000313" key="6">
    <source>
        <dbReference type="EMBL" id="ANN71471.1"/>
    </source>
</evidence>
<dbReference type="GO" id="GO:0022857">
    <property type="term" value="F:transmembrane transporter activity"/>
    <property type="evidence" value="ECO:0007669"/>
    <property type="project" value="InterPro"/>
</dbReference>
<dbReference type="EMBL" id="CP016171">
    <property type="protein sequence ID" value="ANN71471.1"/>
    <property type="molecule type" value="Genomic_DNA"/>
</dbReference>
<dbReference type="InterPro" id="IPR017871">
    <property type="entry name" value="ABC_transporter-like_CS"/>
</dbReference>
<accession>A0A193FWA8</accession>
<proteinExistence type="predicted"/>
<dbReference type="PROSITE" id="PS00211">
    <property type="entry name" value="ABC_TRANSPORTER_1"/>
    <property type="match status" value="1"/>
</dbReference>
<dbReference type="SUPFAM" id="SSF50331">
    <property type="entry name" value="MOP-like"/>
    <property type="match status" value="1"/>
</dbReference>
<dbReference type="PANTHER" id="PTHR42781:SF4">
    <property type="entry name" value="SPERMIDINE_PUTRESCINE IMPORT ATP-BINDING PROTEIN POTA"/>
    <property type="match status" value="1"/>
</dbReference>
<dbReference type="Pfam" id="PF08402">
    <property type="entry name" value="TOBE_2"/>
    <property type="match status" value="1"/>
</dbReference>
<keyword evidence="3" id="KW-0547">Nucleotide-binding</keyword>
<keyword evidence="1" id="KW-0813">Transport</keyword>
<reference evidence="6 7" key="1">
    <citation type="submission" date="2016-06" db="EMBL/GenBank/DDBJ databases">
        <title>Complete genome sequences of Bordetella bronchialis and Bordetella flabilis.</title>
        <authorList>
            <person name="LiPuma J.J."/>
            <person name="Spilker T."/>
        </authorList>
    </citation>
    <scope>NUCLEOTIDE SEQUENCE [LARGE SCALE GENOMIC DNA]</scope>
    <source>
        <strain evidence="6 7">AU17976</strain>
    </source>
</reference>
<dbReference type="InterPro" id="IPR003439">
    <property type="entry name" value="ABC_transporter-like_ATP-bd"/>
</dbReference>
<dbReference type="Proteomes" id="UP000092213">
    <property type="component" value="Chromosome"/>
</dbReference>
<keyword evidence="2" id="KW-0472">Membrane</keyword>
<evidence type="ECO:0000256" key="2">
    <source>
        <dbReference type="ARBA" id="ARBA00022475"/>
    </source>
</evidence>
<dbReference type="RefSeq" id="WP_066668991.1">
    <property type="nucleotide sequence ID" value="NZ_CP016171.1"/>
</dbReference>
<dbReference type="InterPro" id="IPR013611">
    <property type="entry name" value="Transp-assoc_OB_typ2"/>
</dbReference>
<dbReference type="Pfam" id="PF00005">
    <property type="entry name" value="ABC_tran"/>
    <property type="match status" value="1"/>
</dbReference>
<gene>
    <name evidence="6" type="ORF">BAU08_09115</name>
</gene>
<dbReference type="FunFam" id="3.40.50.300:FF:000425">
    <property type="entry name" value="Probable ABC transporter, ATP-binding subunit"/>
    <property type="match status" value="1"/>
</dbReference>
<name>A0A193FWA8_9BORD</name>
<dbReference type="InterPro" id="IPR003593">
    <property type="entry name" value="AAA+_ATPase"/>
</dbReference>
<dbReference type="SMART" id="SM00382">
    <property type="entry name" value="AAA"/>
    <property type="match status" value="1"/>
</dbReference>
<evidence type="ECO:0000256" key="1">
    <source>
        <dbReference type="ARBA" id="ARBA00022448"/>
    </source>
</evidence>
<dbReference type="SUPFAM" id="SSF52540">
    <property type="entry name" value="P-loop containing nucleoside triphosphate hydrolases"/>
    <property type="match status" value="1"/>
</dbReference>
<dbReference type="PROSITE" id="PS50893">
    <property type="entry name" value="ABC_TRANSPORTER_2"/>
    <property type="match status" value="1"/>
</dbReference>
<dbReference type="InterPro" id="IPR008995">
    <property type="entry name" value="Mo/tungstate-bd_C_term_dom"/>
</dbReference>
<dbReference type="Gene3D" id="3.40.50.300">
    <property type="entry name" value="P-loop containing nucleotide triphosphate hydrolases"/>
    <property type="match status" value="1"/>
</dbReference>
<protein>
    <submittedName>
        <fullName evidence="6">ABC transporter</fullName>
    </submittedName>
</protein>
<evidence type="ECO:0000313" key="7">
    <source>
        <dbReference type="Proteomes" id="UP000092213"/>
    </source>
</evidence>
<dbReference type="InterPro" id="IPR027417">
    <property type="entry name" value="P-loop_NTPase"/>
</dbReference>
<evidence type="ECO:0000256" key="4">
    <source>
        <dbReference type="ARBA" id="ARBA00022840"/>
    </source>
</evidence>
<keyword evidence="2" id="KW-1003">Cell membrane</keyword>
<dbReference type="Gene3D" id="2.40.50.140">
    <property type="entry name" value="Nucleic acid-binding proteins"/>
    <property type="match status" value="1"/>
</dbReference>